<evidence type="ECO:0000256" key="2">
    <source>
        <dbReference type="RuleBase" id="RU000461"/>
    </source>
</evidence>
<dbReference type="Gene3D" id="1.10.630.10">
    <property type="entry name" value="Cytochrome P450"/>
    <property type="match status" value="1"/>
</dbReference>
<dbReference type="PROSITE" id="PS00086">
    <property type="entry name" value="CYTOCHROME_P450"/>
    <property type="match status" value="1"/>
</dbReference>
<dbReference type="Proteomes" id="UP000472335">
    <property type="component" value="Unassembled WGS sequence"/>
</dbReference>
<dbReference type="InterPro" id="IPR001128">
    <property type="entry name" value="Cyt_P450"/>
</dbReference>
<proteinExistence type="inferred from homology"/>
<dbReference type="SUPFAM" id="SSF48264">
    <property type="entry name" value="Cytochrome P450"/>
    <property type="match status" value="1"/>
</dbReference>
<dbReference type="GO" id="GO:0020037">
    <property type="term" value="F:heme binding"/>
    <property type="evidence" value="ECO:0007669"/>
    <property type="project" value="InterPro"/>
</dbReference>
<organism evidence="3 4">
    <name type="scientific">Streptomyces scabichelini</name>
    <dbReference type="NCBI Taxonomy" id="2711217"/>
    <lineage>
        <taxon>Bacteria</taxon>
        <taxon>Bacillati</taxon>
        <taxon>Actinomycetota</taxon>
        <taxon>Actinomycetes</taxon>
        <taxon>Kitasatosporales</taxon>
        <taxon>Streptomycetaceae</taxon>
        <taxon>Streptomyces</taxon>
    </lineage>
</organism>
<dbReference type="InterPro" id="IPR002397">
    <property type="entry name" value="Cyt_P450_B"/>
</dbReference>
<keyword evidence="2" id="KW-0503">Monooxygenase</keyword>
<sequence length="397" mass="43547">MTTAAVPVSDVDIFTDDVLTDPYAAYAVLRETGAAVYLERYDCWALPRYEHVRAALRDHERFSSVDSVGYEPSLNERRRGGVLATDPPEHEVLRAVLSESLAPRALAGLRDGMARRAAELVESVVARGSFDVVGDLARVFPLTVVADLIGMPLRARDEVLVFADAFFNTFGPLNERTTASVQVSDRLLDELISMMNRENLAPGGWGEALYQAADRGVIEEHQVGRLLRAYLVASMDTTINAISSALWLFAEHPTAWTALRTDRTLLRSAFEEVVRFESPVQVFFRRTTQAVEIDGVTIPPQAQVAMLFGSANRDPRKWPEPDKFDVGRAPMDHVGFGSGVHACAGQGLARVEGNAILSALLDHVAEIHLAGPPRRHLNNVIRGLESLPVTVTTGTLR</sequence>
<dbReference type="EMBL" id="JAAKZY010000061">
    <property type="protein sequence ID" value="NGO09918.1"/>
    <property type="molecule type" value="Genomic_DNA"/>
</dbReference>
<dbReference type="AlphaFoldDB" id="A0A6G4V736"/>
<dbReference type="GO" id="GO:0005506">
    <property type="term" value="F:iron ion binding"/>
    <property type="evidence" value="ECO:0007669"/>
    <property type="project" value="InterPro"/>
</dbReference>
<dbReference type="CDD" id="cd11037">
    <property type="entry name" value="CYP199A2-like"/>
    <property type="match status" value="1"/>
</dbReference>
<dbReference type="PANTHER" id="PTHR46696:SF1">
    <property type="entry name" value="CYTOCHROME P450 YJIB-RELATED"/>
    <property type="match status" value="1"/>
</dbReference>
<comment type="similarity">
    <text evidence="1 2">Belongs to the cytochrome P450 family.</text>
</comment>
<keyword evidence="2" id="KW-0408">Iron</keyword>
<gene>
    <name evidence="3" type="ORF">G5C60_20505</name>
</gene>
<keyword evidence="2" id="KW-0349">Heme</keyword>
<evidence type="ECO:0000313" key="3">
    <source>
        <dbReference type="EMBL" id="NGO09918.1"/>
    </source>
</evidence>
<dbReference type="GO" id="GO:0016705">
    <property type="term" value="F:oxidoreductase activity, acting on paired donors, with incorporation or reduction of molecular oxygen"/>
    <property type="evidence" value="ECO:0007669"/>
    <property type="project" value="InterPro"/>
</dbReference>
<evidence type="ECO:0000256" key="1">
    <source>
        <dbReference type="ARBA" id="ARBA00010617"/>
    </source>
</evidence>
<accession>A0A6G4V736</accession>
<dbReference type="PANTHER" id="PTHR46696">
    <property type="entry name" value="P450, PUTATIVE (EUROFUNG)-RELATED"/>
    <property type="match status" value="1"/>
</dbReference>
<keyword evidence="4" id="KW-1185">Reference proteome</keyword>
<dbReference type="InterPro" id="IPR036396">
    <property type="entry name" value="Cyt_P450_sf"/>
</dbReference>
<protein>
    <submittedName>
        <fullName evidence="3">Cytochrome P450</fullName>
    </submittedName>
</protein>
<keyword evidence="2" id="KW-0479">Metal-binding</keyword>
<evidence type="ECO:0000313" key="4">
    <source>
        <dbReference type="Proteomes" id="UP000472335"/>
    </source>
</evidence>
<dbReference type="PRINTS" id="PR00359">
    <property type="entry name" value="BP450"/>
</dbReference>
<dbReference type="InterPro" id="IPR017972">
    <property type="entry name" value="Cyt_P450_CS"/>
</dbReference>
<name>A0A6G4V736_9ACTN</name>
<comment type="caution">
    <text evidence="3">The sequence shown here is derived from an EMBL/GenBank/DDBJ whole genome shotgun (WGS) entry which is preliminary data.</text>
</comment>
<keyword evidence="2" id="KW-0560">Oxidoreductase</keyword>
<dbReference type="Pfam" id="PF00067">
    <property type="entry name" value="p450"/>
    <property type="match status" value="1"/>
</dbReference>
<reference evidence="3 4" key="1">
    <citation type="submission" date="2020-02" db="EMBL/GenBank/DDBJ databases">
        <title>Whole-genome analyses of novel actinobacteria.</title>
        <authorList>
            <person name="Sahin N."/>
            <person name="Gencbay T."/>
        </authorList>
    </citation>
    <scope>NUCLEOTIDE SEQUENCE [LARGE SCALE GENOMIC DNA]</scope>
    <source>
        <strain evidence="3 4">HC44</strain>
    </source>
</reference>
<dbReference type="GO" id="GO:0004497">
    <property type="term" value="F:monooxygenase activity"/>
    <property type="evidence" value="ECO:0007669"/>
    <property type="project" value="UniProtKB-KW"/>
</dbReference>